<feature type="compositionally biased region" description="Pro residues" evidence="1">
    <location>
        <begin position="39"/>
        <end position="52"/>
    </location>
</feature>
<comment type="caution">
    <text evidence="3">The sequence shown here is derived from an EMBL/GenBank/DDBJ whole genome shotgun (WGS) entry which is preliminary data.</text>
</comment>
<name>A0AAW5TEC5_9MYCO</name>
<dbReference type="AlphaFoldDB" id="A0AAW5TEC5"/>
<dbReference type="Proteomes" id="UP001141659">
    <property type="component" value="Unassembled WGS sequence"/>
</dbReference>
<accession>A0AAW5TEC5</accession>
<protein>
    <submittedName>
        <fullName evidence="3">DUF2510 domain-containing protein</fullName>
    </submittedName>
</protein>
<evidence type="ECO:0000313" key="4">
    <source>
        <dbReference type="Proteomes" id="UP001141659"/>
    </source>
</evidence>
<dbReference type="InterPro" id="IPR018929">
    <property type="entry name" value="DUF2510"/>
</dbReference>
<feature type="region of interest" description="Disordered" evidence="1">
    <location>
        <begin position="80"/>
        <end position="113"/>
    </location>
</feature>
<feature type="compositionally biased region" description="Polar residues" evidence="1">
    <location>
        <begin position="88"/>
        <end position="110"/>
    </location>
</feature>
<gene>
    <name evidence="3" type="ORF">H5P34_31215</name>
</gene>
<reference evidence="3" key="2">
    <citation type="journal article" date="2022" name="BMC Genomics">
        <title>Comparative genome analysis of mycobacteria focusing on tRNA and non-coding RNA.</title>
        <authorList>
            <person name="Behra P.R.K."/>
            <person name="Pettersson B.M.F."/>
            <person name="Ramesh M."/>
            <person name="Das S."/>
            <person name="Dasgupta S."/>
            <person name="Kirsebom L.A."/>
        </authorList>
    </citation>
    <scope>NUCLEOTIDE SEQUENCE</scope>
    <source>
        <strain evidence="3">DSM 44242</strain>
    </source>
</reference>
<feature type="compositionally biased region" description="Pro residues" evidence="1">
    <location>
        <begin position="1"/>
        <end position="16"/>
    </location>
</feature>
<dbReference type="EMBL" id="JACKVC010000032">
    <property type="protein sequence ID" value="MCV7392527.1"/>
    <property type="molecule type" value="Genomic_DNA"/>
</dbReference>
<organism evidence="3 4">
    <name type="scientific">Mycolicibacterium porcinum</name>
    <dbReference type="NCBI Taxonomy" id="39693"/>
    <lineage>
        <taxon>Bacteria</taxon>
        <taxon>Bacillati</taxon>
        <taxon>Actinomycetota</taxon>
        <taxon>Actinomycetes</taxon>
        <taxon>Mycobacteriales</taxon>
        <taxon>Mycobacteriaceae</taxon>
        <taxon>Mycolicibacterium</taxon>
    </lineage>
</organism>
<feature type="region of interest" description="Disordered" evidence="1">
    <location>
        <begin position="1"/>
        <end position="54"/>
    </location>
</feature>
<reference evidence="3" key="1">
    <citation type="submission" date="2020-07" db="EMBL/GenBank/DDBJ databases">
        <authorList>
            <person name="Pettersson B.M.F."/>
            <person name="Behra P.R.K."/>
            <person name="Ramesh M."/>
            <person name="Das S."/>
            <person name="Dasgupta S."/>
            <person name="Kirsebom L.A."/>
        </authorList>
    </citation>
    <scope>NUCLEOTIDE SEQUENCE</scope>
    <source>
        <strain evidence="3">DSM 44242</strain>
    </source>
</reference>
<feature type="domain" description="DUF2510" evidence="2">
    <location>
        <begin position="13"/>
        <end position="45"/>
    </location>
</feature>
<evidence type="ECO:0000313" key="3">
    <source>
        <dbReference type="EMBL" id="MCV7392527.1"/>
    </source>
</evidence>
<dbReference type="Pfam" id="PF10708">
    <property type="entry name" value="DUF2510"/>
    <property type="match status" value="1"/>
</dbReference>
<evidence type="ECO:0000259" key="2">
    <source>
        <dbReference type="Pfam" id="PF10708"/>
    </source>
</evidence>
<proteinExistence type="predicted"/>
<evidence type="ECO:0000256" key="1">
    <source>
        <dbReference type="SAM" id="MobiDB-lite"/>
    </source>
</evidence>
<sequence length="218" mass="22930">MSSAEPPPPRPAPGWYPDPAGSGTQRYFDGTRWGQFAPPSAPPPAPASPPKKPASTTQKVFAVIGAVILLFIVGKACGSGDKNDDASTARSTSPSNSTWDSPTTSATPTYSEEEIESAVIDTCQNAIKKNLKDPDSAKFDDEWKAWIVTNTSSPPKVTYHPENGDKLYSAGGGVNAKNSFGGYVGSQPYGCDASVTTDGDVRAQAYSLEDLLNPTQTP</sequence>